<evidence type="ECO:0000313" key="1">
    <source>
        <dbReference type="EMBL" id="GFH21614.1"/>
    </source>
</evidence>
<evidence type="ECO:0000313" key="2">
    <source>
        <dbReference type="Proteomes" id="UP000485058"/>
    </source>
</evidence>
<dbReference type="Proteomes" id="UP000485058">
    <property type="component" value="Unassembled WGS sequence"/>
</dbReference>
<dbReference type="AlphaFoldDB" id="A0A699ZS84"/>
<feature type="non-terminal residue" evidence="1">
    <location>
        <position position="314"/>
    </location>
</feature>
<sequence length="314" mass="32876">MWDCELRCFTAWQGLRQLQLCGVGATWPDRQEVDGGQLQLFSHSTALQALALQGVSLPLALTLPPAQPLTAAQQQRRRTKQHMLRPCPVTFQLAEAGRTSREGVGWVAAAAPDPALAHPPGMASSSVRSTHGSWSRLGTSCLQRLSLSTTPSGPVRLPPGLLLPPPSHTRVPAWATLTQLILGGSGSGRLAGGPQAGVDGSGAGGVLLAGELERLGRLPALRHLVLACPLDSSSLVELVPGCLQQVRRLTLTASLATGDLANLLRSQALHPDCHLELGCWLGLYHAANSCGLARDAAALAAHPGSYSCLLMEVA</sequence>
<keyword evidence="2" id="KW-1185">Reference proteome</keyword>
<accession>A0A699ZS84</accession>
<protein>
    <submittedName>
        <fullName evidence="1">Uncharacterized protein</fullName>
    </submittedName>
</protein>
<dbReference type="EMBL" id="BLLF01001865">
    <property type="protein sequence ID" value="GFH21614.1"/>
    <property type="molecule type" value="Genomic_DNA"/>
</dbReference>
<name>A0A699ZS84_HAELA</name>
<comment type="caution">
    <text evidence="1">The sequence shown here is derived from an EMBL/GenBank/DDBJ whole genome shotgun (WGS) entry which is preliminary data.</text>
</comment>
<gene>
    <name evidence="1" type="ORF">HaLaN_18955</name>
</gene>
<organism evidence="1 2">
    <name type="scientific">Haematococcus lacustris</name>
    <name type="common">Green alga</name>
    <name type="synonym">Haematococcus pluvialis</name>
    <dbReference type="NCBI Taxonomy" id="44745"/>
    <lineage>
        <taxon>Eukaryota</taxon>
        <taxon>Viridiplantae</taxon>
        <taxon>Chlorophyta</taxon>
        <taxon>core chlorophytes</taxon>
        <taxon>Chlorophyceae</taxon>
        <taxon>CS clade</taxon>
        <taxon>Chlamydomonadales</taxon>
        <taxon>Haematococcaceae</taxon>
        <taxon>Haematococcus</taxon>
    </lineage>
</organism>
<proteinExistence type="predicted"/>
<reference evidence="1 2" key="1">
    <citation type="submission" date="2020-02" db="EMBL/GenBank/DDBJ databases">
        <title>Draft genome sequence of Haematococcus lacustris strain NIES-144.</title>
        <authorList>
            <person name="Morimoto D."/>
            <person name="Nakagawa S."/>
            <person name="Yoshida T."/>
            <person name="Sawayama S."/>
        </authorList>
    </citation>
    <scope>NUCLEOTIDE SEQUENCE [LARGE SCALE GENOMIC DNA]</scope>
    <source>
        <strain evidence="1 2">NIES-144</strain>
    </source>
</reference>